<name>A0A183GN30_HELPZ</name>
<dbReference type="PANTHER" id="PTHR31005">
    <property type="entry name" value="DUF4139 DOMAIN-CONTAINING PROTEIN"/>
    <property type="match status" value="1"/>
</dbReference>
<dbReference type="WBParaSite" id="HPBE_0002410001-mRNA-1">
    <property type="protein sequence ID" value="HPBE_0002410001-mRNA-1"/>
    <property type="gene ID" value="HPBE_0002410001"/>
</dbReference>
<evidence type="ECO:0000313" key="2">
    <source>
        <dbReference type="EMBL" id="VDP42830.1"/>
    </source>
</evidence>
<evidence type="ECO:0000313" key="4">
    <source>
        <dbReference type="WBParaSite" id="HPBE_0002410001-mRNA-1"/>
    </source>
</evidence>
<evidence type="ECO:0000256" key="1">
    <source>
        <dbReference type="SAM" id="Coils"/>
    </source>
</evidence>
<dbReference type="PANTHER" id="PTHR31005:SF8">
    <property type="entry name" value="DUF4139 DOMAIN-CONTAINING PROTEIN"/>
    <property type="match status" value="1"/>
</dbReference>
<organism evidence="3 4">
    <name type="scientific">Heligmosomoides polygyrus</name>
    <name type="common">Parasitic roundworm</name>
    <dbReference type="NCBI Taxonomy" id="6339"/>
    <lineage>
        <taxon>Eukaryota</taxon>
        <taxon>Metazoa</taxon>
        <taxon>Ecdysozoa</taxon>
        <taxon>Nematoda</taxon>
        <taxon>Chromadorea</taxon>
        <taxon>Rhabditida</taxon>
        <taxon>Rhabditina</taxon>
        <taxon>Rhabditomorpha</taxon>
        <taxon>Strongyloidea</taxon>
        <taxon>Heligmosomidae</taxon>
        <taxon>Heligmosomoides</taxon>
    </lineage>
</organism>
<accession>A0A183GN30</accession>
<dbReference type="EMBL" id="UZAH01035841">
    <property type="protein sequence ID" value="VDP42830.1"/>
    <property type="molecule type" value="Genomic_DNA"/>
</dbReference>
<feature type="coiled-coil region" evidence="1">
    <location>
        <begin position="85"/>
        <end position="112"/>
    </location>
</feature>
<protein>
    <submittedName>
        <fullName evidence="4">DUF4139 domain-containing protein</fullName>
    </submittedName>
</protein>
<dbReference type="OrthoDB" id="10068793at2759"/>
<dbReference type="Gene3D" id="1.20.5.340">
    <property type="match status" value="1"/>
</dbReference>
<keyword evidence="1" id="KW-0175">Coiled coil</keyword>
<reference evidence="4" key="2">
    <citation type="submission" date="2019-09" db="UniProtKB">
        <authorList>
            <consortium name="WormBaseParasite"/>
        </authorList>
    </citation>
    <scope>IDENTIFICATION</scope>
</reference>
<dbReference type="AlphaFoldDB" id="A0A183GN30"/>
<gene>
    <name evidence="2" type="ORF">HPBE_LOCUS24098</name>
</gene>
<dbReference type="Proteomes" id="UP000050761">
    <property type="component" value="Unassembled WGS sequence"/>
</dbReference>
<dbReference type="InterPro" id="IPR011935">
    <property type="entry name" value="CHP02231"/>
</dbReference>
<reference evidence="2 3" key="1">
    <citation type="submission" date="2018-11" db="EMBL/GenBank/DDBJ databases">
        <authorList>
            <consortium name="Pathogen Informatics"/>
        </authorList>
    </citation>
    <scope>NUCLEOTIDE SEQUENCE [LARGE SCALE GENOMIC DNA]</scope>
</reference>
<accession>A0A3P8DGW3</accession>
<proteinExistence type="predicted"/>
<keyword evidence="3" id="KW-1185">Reference proteome</keyword>
<evidence type="ECO:0000313" key="3">
    <source>
        <dbReference type="Proteomes" id="UP000050761"/>
    </source>
</evidence>
<sequence length="359" mass="39663">MDEVAEIRSRFEAKQKQVYSLKDRVSVLQKRIEALDKVVENVGSNVVCSTKDSREPFILSNATLENLTNFYNFYDVSSTSVRSQLNDVTKSLEKNERELDALHRELHGAESHLFQQQFSRSIVITLESEKGGPVELDVFYQVDGATWRPRYELRVDTAGQRSLKVLSTAQPLLGGEIPKLGVLEAVFFNCPRTPVARHCFRGNNRAEPRSVTFGDVQEVQLDAPPMPMKPSMPSVGRPVENGLSAEFVIAKPAVISSFGAEQKVTIGVIDLIPQLFYECVPSKNTGAFLIASAVNSSSLPILPGDAAVYVDNNFVAKVCLFYSSGVFAAVSNEEHLGVAKLVLPHHGSVPRGWYAWPCF</sequence>